<gene>
    <name evidence="3" type="ORF">EV199_1716</name>
</gene>
<dbReference type="AlphaFoldDB" id="A0A4Q7N4C4"/>
<reference evidence="3 4" key="1">
    <citation type="submission" date="2019-02" db="EMBL/GenBank/DDBJ databases">
        <title>Genomic Encyclopedia of Type Strains, Phase IV (KMG-IV): sequencing the most valuable type-strain genomes for metagenomic binning, comparative biology and taxonomic classification.</title>
        <authorList>
            <person name="Goeker M."/>
        </authorList>
    </citation>
    <scope>NUCLEOTIDE SEQUENCE [LARGE SCALE GENOMIC DNA]</scope>
    <source>
        <strain evidence="3 4">DSM 18116</strain>
    </source>
</reference>
<evidence type="ECO:0000313" key="3">
    <source>
        <dbReference type="EMBL" id="RZS75841.1"/>
    </source>
</evidence>
<dbReference type="InterPro" id="IPR040475">
    <property type="entry name" value="SGBP_B_XBD"/>
</dbReference>
<comment type="caution">
    <text evidence="3">The sequence shown here is derived from an EMBL/GenBank/DDBJ whole genome shotgun (WGS) entry which is preliminary data.</text>
</comment>
<proteinExistence type="predicted"/>
<feature type="domain" description="Surface glycan-binding protein B xyloglucan binding" evidence="2">
    <location>
        <begin position="207"/>
        <end position="373"/>
    </location>
</feature>
<dbReference type="Gene3D" id="2.60.40.10">
    <property type="entry name" value="Immunoglobulins"/>
    <property type="match status" value="2"/>
</dbReference>
<feature type="signal peptide" evidence="1">
    <location>
        <begin position="1"/>
        <end position="18"/>
    </location>
</feature>
<evidence type="ECO:0000313" key="4">
    <source>
        <dbReference type="Proteomes" id="UP000293874"/>
    </source>
</evidence>
<feature type="chain" id="PRO_5020682998" description="Surface glycan-binding protein B xyloglucan binding domain-containing protein" evidence="1">
    <location>
        <begin position="19"/>
        <end position="374"/>
    </location>
</feature>
<dbReference type="Proteomes" id="UP000293874">
    <property type="component" value="Unassembled WGS sequence"/>
</dbReference>
<dbReference type="GO" id="GO:0030247">
    <property type="term" value="F:polysaccharide binding"/>
    <property type="evidence" value="ECO:0007669"/>
    <property type="project" value="InterPro"/>
</dbReference>
<name>A0A4Q7N4C4_9BACT</name>
<dbReference type="Pfam" id="PF18329">
    <property type="entry name" value="SGBP_B_XBD"/>
    <property type="match status" value="1"/>
</dbReference>
<keyword evidence="4" id="KW-1185">Reference proteome</keyword>
<sequence>MKKSIIFFLFFALLAGFAGCSKNDDPPPGAPKITRVTTTIDRTTALTNGELNQWLLIFGENLSGTQKVEFNDLVAEYSNIYSNDTLISVQIPRKLPGNTSNKLVVTTSHGSASFDFPIEIPQLSNNGFEFDYPAIGSELVINGDNFDLYGFTKEGTTVTFTGGVTASLTEATATTLKMLVPAGAQAGALTVKGSAPLSSTFTTKAWYLDNRNILLSMDPFTGWNGAAFISNGPNPTTFAGQKYFKITKTFGGGWAWDPFMSNRIPVPAELVNNQNNFNKYTLKFEVFAAAGSAGIPSPINIVFQDPGYKETWFDPSGRGQYPFTTNGKWMTMSCPMTNFAGHNFPATPILEIMLRGENAANSDFAITNFRIVPQ</sequence>
<evidence type="ECO:0000259" key="2">
    <source>
        <dbReference type="Pfam" id="PF18329"/>
    </source>
</evidence>
<evidence type="ECO:0000256" key="1">
    <source>
        <dbReference type="SAM" id="SignalP"/>
    </source>
</evidence>
<dbReference type="OrthoDB" id="660167at2"/>
<accession>A0A4Q7N4C4</accession>
<dbReference type="EMBL" id="SGXA01000001">
    <property type="protein sequence ID" value="RZS75841.1"/>
    <property type="molecule type" value="Genomic_DNA"/>
</dbReference>
<protein>
    <recommendedName>
        <fullName evidence="2">Surface glycan-binding protein B xyloglucan binding domain-containing protein</fullName>
    </recommendedName>
</protein>
<organism evidence="3 4">
    <name type="scientific">Pseudobacter ginsenosidimutans</name>
    <dbReference type="NCBI Taxonomy" id="661488"/>
    <lineage>
        <taxon>Bacteria</taxon>
        <taxon>Pseudomonadati</taxon>
        <taxon>Bacteroidota</taxon>
        <taxon>Chitinophagia</taxon>
        <taxon>Chitinophagales</taxon>
        <taxon>Chitinophagaceae</taxon>
        <taxon>Pseudobacter</taxon>
    </lineage>
</organism>
<dbReference type="PROSITE" id="PS51257">
    <property type="entry name" value="PROKAR_LIPOPROTEIN"/>
    <property type="match status" value="1"/>
</dbReference>
<dbReference type="RefSeq" id="WP_130540181.1">
    <property type="nucleotide sequence ID" value="NZ_CP042431.1"/>
</dbReference>
<keyword evidence="1" id="KW-0732">Signal</keyword>
<dbReference type="InterPro" id="IPR013783">
    <property type="entry name" value="Ig-like_fold"/>
</dbReference>